<dbReference type="InterPro" id="IPR029045">
    <property type="entry name" value="ClpP/crotonase-like_dom_sf"/>
</dbReference>
<dbReference type="SUPFAM" id="SSF52096">
    <property type="entry name" value="ClpP/crotonase"/>
    <property type="match status" value="1"/>
</dbReference>
<name>A0A1M7GHW9_9RHOB</name>
<reference evidence="1 2" key="1">
    <citation type="submission" date="2016-11" db="EMBL/GenBank/DDBJ databases">
        <authorList>
            <person name="Varghese N."/>
            <person name="Submissions S."/>
        </authorList>
    </citation>
    <scope>NUCLEOTIDE SEQUENCE [LARGE SCALE GENOMIC DNA]</scope>
    <source>
        <strain evidence="1 2">DSM 28249</strain>
    </source>
</reference>
<evidence type="ECO:0000313" key="1">
    <source>
        <dbReference type="EMBL" id="SHM16002.1"/>
    </source>
</evidence>
<dbReference type="CDD" id="cd06558">
    <property type="entry name" value="crotonase-like"/>
    <property type="match status" value="1"/>
</dbReference>
<organism evidence="1 2">
    <name type="scientific">Roseovarius litoreus</name>
    <dbReference type="NCBI Taxonomy" id="1155722"/>
    <lineage>
        <taxon>Bacteria</taxon>
        <taxon>Pseudomonadati</taxon>
        <taxon>Pseudomonadota</taxon>
        <taxon>Alphaproteobacteria</taxon>
        <taxon>Rhodobacterales</taxon>
        <taxon>Roseobacteraceae</taxon>
        <taxon>Roseovarius</taxon>
    </lineage>
</organism>
<dbReference type="Proteomes" id="UP000322545">
    <property type="component" value="Unassembled WGS sequence"/>
</dbReference>
<sequence length="255" mass="27816">MTAPAPNLLVDQHEDVLTLTLDTPAKANALAPDMVERMIDTLDTAQGVRLAILRGNGRHFCAGFDLSGLEDMSDGDLLWRFVRIEMLLQKVHKAPFPIVALAQGQVVGAGADLFAACWKRVATQDTRFRMPGWNFELALGTRRLAQLIGMDGARDMLIDTRTVAAPEAVSLGLATEIAEPADWPALIDRLAARARSLPDRATRDMLRLTNPDTDDLDLAAVVRTAGRPGLKDRILAYRQRMEAQSSEKRAAPPAG</sequence>
<proteinExistence type="predicted"/>
<dbReference type="Pfam" id="PF00378">
    <property type="entry name" value="ECH_1"/>
    <property type="match status" value="1"/>
</dbReference>
<accession>A0A1M7GHW9</accession>
<keyword evidence="2" id="KW-1185">Reference proteome</keyword>
<dbReference type="PANTHER" id="PTHR11941">
    <property type="entry name" value="ENOYL-COA HYDRATASE-RELATED"/>
    <property type="match status" value="1"/>
</dbReference>
<dbReference type="Gene3D" id="3.90.226.10">
    <property type="entry name" value="2-enoyl-CoA Hydratase, Chain A, domain 1"/>
    <property type="match status" value="1"/>
</dbReference>
<dbReference type="GO" id="GO:0003824">
    <property type="term" value="F:catalytic activity"/>
    <property type="evidence" value="ECO:0007669"/>
    <property type="project" value="UniProtKB-ARBA"/>
</dbReference>
<gene>
    <name evidence="1" type="ORF">SAMN05443432_10530</name>
</gene>
<dbReference type="RefSeq" id="WP_149779619.1">
    <property type="nucleotide sequence ID" value="NZ_FRCB01000005.1"/>
</dbReference>
<protein>
    <submittedName>
        <fullName evidence="1">Enoyl-CoA hydratase/carnithine racemase</fullName>
    </submittedName>
</protein>
<dbReference type="PANTHER" id="PTHR11941:SF54">
    <property type="entry name" value="ENOYL-COA HYDRATASE, MITOCHONDRIAL"/>
    <property type="match status" value="1"/>
</dbReference>
<dbReference type="AlphaFoldDB" id="A0A1M7GHW9"/>
<dbReference type="InterPro" id="IPR001753">
    <property type="entry name" value="Enoyl-CoA_hydra/iso"/>
</dbReference>
<dbReference type="EMBL" id="FRCB01000005">
    <property type="protein sequence ID" value="SHM16002.1"/>
    <property type="molecule type" value="Genomic_DNA"/>
</dbReference>
<evidence type="ECO:0000313" key="2">
    <source>
        <dbReference type="Proteomes" id="UP000322545"/>
    </source>
</evidence>
<dbReference type="GO" id="GO:0006635">
    <property type="term" value="P:fatty acid beta-oxidation"/>
    <property type="evidence" value="ECO:0007669"/>
    <property type="project" value="TreeGrafter"/>
</dbReference>